<reference evidence="2 3" key="1">
    <citation type="submission" date="2019-07" db="EMBL/GenBank/DDBJ databases">
        <title>Rhodotorula toruloides NBRC10032 genome sequencing.</title>
        <authorList>
            <person name="Shida Y."/>
            <person name="Takaku H."/>
            <person name="Ogasawara W."/>
            <person name="Mori K."/>
        </authorList>
    </citation>
    <scope>NUCLEOTIDE SEQUENCE [LARGE SCALE GENOMIC DNA]</scope>
    <source>
        <strain evidence="2 3">NBRC10032</strain>
    </source>
</reference>
<dbReference type="AlphaFoldDB" id="A0A511KBG0"/>
<feature type="compositionally biased region" description="Low complexity" evidence="1">
    <location>
        <begin position="95"/>
        <end position="105"/>
    </location>
</feature>
<evidence type="ECO:0000256" key="1">
    <source>
        <dbReference type="SAM" id="MobiDB-lite"/>
    </source>
</evidence>
<dbReference type="OrthoDB" id="2527131at2759"/>
<evidence type="ECO:0000313" key="3">
    <source>
        <dbReference type="Proteomes" id="UP000321518"/>
    </source>
</evidence>
<name>A0A511KBG0_RHOTO</name>
<feature type="compositionally biased region" description="Basic and acidic residues" evidence="1">
    <location>
        <begin position="53"/>
        <end position="67"/>
    </location>
</feature>
<organism evidence="2 3">
    <name type="scientific">Rhodotorula toruloides</name>
    <name type="common">Yeast</name>
    <name type="synonym">Rhodosporidium toruloides</name>
    <dbReference type="NCBI Taxonomy" id="5286"/>
    <lineage>
        <taxon>Eukaryota</taxon>
        <taxon>Fungi</taxon>
        <taxon>Dikarya</taxon>
        <taxon>Basidiomycota</taxon>
        <taxon>Pucciniomycotina</taxon>
        <taxon>Microbotryomycetes</taxon>
        <taxon>Sporidiobolales</taxon>
        <taxon>Sporidiobolaceae</taxon>
        <taxon>Rhodotorula</taxon>
    </lineage>
</organism>
<accession>A0A511KBG0</accession>
<gene>
    <name evidence="2" type="ORF">Rt10032_c04g1735</name>
</gene>
<dbReference type="Proteomes" id="UP000321518">
    <property type="component" value="Unassembled WGS sequence"/>
</dbReference>
<feature type="compositionally biased region" description="Basic residues" evidence="1">
    <location>
        <begin position="75"/>
        <end position="86"/>
    </location>
</feature>
<proteinExistence type="predicted"/>
<evidence type="ECO:0000313" key="2">
    <source>
        <dbReference type="EMBL" id="GEM07718.1"/>
    </source>
</evidence>
<protein>
    <submittedName>
        <fullName evidence="2">Sperm nuclear basic protein PL-I isoform PLIb</fullName>
    </submittedName>
</protein>
<sequence>MSSDTVNVSFIDLIWMLQPVPVGAKHSLPALGSPKPWESERLLKIHKGAAEHTKQFEKQRIESRDPAAVKAEQNRKKKERKLRAKARKEAGESGGAEAAEEASAPEAHRPTVAYALPIYISDETQEAFLAEYVRIHKDMEDQRLQEAEVTLPDKFKEVPLGDAFLFPREHPKDPQRGVVFDQESLTMQYYTE</sequence>
<feature type="region of interest" description="Disordered" evidence="1">
    <location>
        <begin position="53"/>
        <end position="106"/>
    </location>
</feature>
<dbReference type="EMBL" id="BJWK01000004">
    <property type="protein sequence ID" value="GEM07718.1"/>
    <property type="molecule type" value="Genomic_DNA"/>
</dbReference>
<comment type="caution">
    <text evidence="2">The sequence shown here is derived from an EMBL/GenBank/DDBJ whole genome shotgun (WGS) entry which is preliminary data.</text>
</comment>